<evidence type="ECO:0000256" key="1">
    <source>
        <dbReference type="ARBA" id="ARBA00022603"/>
    </source>
</evidence>
<dbReference type="SUPFAM" id="SSF46785">
    <property type="entry name" value="Winged helix' DNA-binding domain"/>
    <property type="match status" value="1"/>
</dbReference>
<dbReference type="EMBL" id="JAMQON010000001">
    <property type="protein sequence ID" value="MDS0258052.1"/>
    <property type="molecule type" value="Genomic_DNA"/>
</dbReference>
<dbReference type="Pfam" id="PF08100">
    <property type="entry name" value="Dimerisation"/>
    <property type="match status" value="1"/>
</dbReference>
<accession>A0ABU2F778</accession>
<dbReference type="CDD" id="cd02440">
    <property type="entry name" value="AdoMet_MTases"/>
    <property type="match status" value="1"/>
</dbReference>
<keyword evidence="7" id="KW-1185">Reference proteome</keyword>
<feature type="domain" description="O-methyltransferase dimerisation" evidence="5">
    <location>
        <begin position="23"/>
        <end position="97"/>
    </location>
</feature>
<dbReference type="InterPro" id="IPR029063">
    <property type="entry name" value="SAM-dependent_MTases_sf"/>
</dbReference>
<dbReference type="InterPro" id="IPR036390">
    <property type="entry name" value="WH_DNA-bd_sf"/>
</dbReference>
<keyword evidence="2" id="KW-0808">Transferase</keyword>
<dbReference type="SUPFAM" id="SSF53335">
    <property type="entry name" value="S-adenosyl-L-methionine-dependent methyltransferases"/>
    <property type="match status" value="1"/>
</dbReference>
<dbReference type="PANTHER" id="PTHR43712:SF2">
    <property type="entry name" value="O-METHYLTRANSFERASE CICE"/>
    <property type="match status" value="1"/>
</dbReference>
<dbReference type="InterPro" id="IPR016461">
    <property type="entry name" value="COMT-like"/>
</dbReference>
<gene>
    <name evidence="6" type="ORF">NDI56_01365</name>
</gene>
<dbReference type="Proteomes" id="UP001259659">
    <property type="component" value="Unassembled WGS sequence"/>
</dbReference>
<sequence length="354" mass="39664">MSEPHSDGTSARNEAEQLKQAQELLDGLWSGQVLHAAVRVGLFDRLDEEPTAAETLAAALQLDPDATYRLLRALSHFGVLAEDDSRRFALTPVGQFFRADHPKSVQPGLMLFQSTEWVTALTHLPDILREGEPDGFVREYDRDIFDYMTDAPEFARAFNEFMTAMSYRQTDTLLGVLAEYDVSRFDRVCDVGGGHGYLLCRLLEQYPELEGTVFDRPSVVAEETEWPRKFGVTDRCTYVGGDMFQSVPEADAYVLKWILHDWSDEACVDVLSTVREAAPADARLFVLEAVVPGPEQSHFSKKLDVAMLAHMGGRERTRSEYAALLDRAGWTLADQWVPPEGPMQVLEARTALAE</sequence>
<dbReference type="RefSeq" id="WP_310917613.1">
    <property type="nucleotide sequence ID" value="NZ_JAMQON010000001.1"/>
</dbReference>
<evidence type="ECO:0000256" key="3">
    <source>
        <dbReference type="ARBA" id="ARBA00022691"/>
    </source>
</evidence>
<protein>
    <submittedName>
        <fullName evidence="6">Acetylserotonin O-methyltransferase</fullName>
    </submittedName>
</protein>
<feature type="domain" description="O-methyltransferase C-terminal" evidence="4">
    <location>
        <begin position="122"/>
        <end position="330"/>
    </location>
</feature>
<name>A0ABU2F778_9EURY</name>
<evidence type="ECO:0000259" key="4">
    <source>
        <dbReference type="Pfam" id="PF00891"/>
    </source>
</evidence>
<dbReference type="Pfam" id="PF00891">
    <property type="entry name" value="Methyltransf_2"/>
    <property type="match status" value="1"/>
</dbReference>
<evidence type="ECO:0000313" key="6">
    <source>
        <dbReference type="EMBL" id="MDS0258052.1"/>
    </source>
</evidence>
<evidence type="ECO:0000313" key="7">
    <source>
        <dbReference type="Proteomes" id="UP001259659"/>
    </source>
</evidence>
<comment type="caution">
    <text evidence="6">The sequence shown here is derived from an EMBL/GenBank/DDBJ whole genome shotgun (WGS) entry which is preliminary data.</text>
</comment>
<dbReference type="Gene3D" id="1.10.10.10">
    <property type="entry name" value="Winged helix-like DNA-binding domain superfamily/Winged helix DNA-binding domain"/>
    <property type="match status" value="1"/>
</dbReference>
<dbReference type="PROSITE" id="PS51683">
    <property type="entry name" value="SAM_OMT_II"/>
    <property type="match status" value="1"/>
</dbReference>
<proteinExistence type="predicted"/>
<dbReference type="PANTHER" id="PTHR43712">
    <property type="entry name" value="PUTATIVE (AFU_ORTHOLOGUE AFUA_4G14580)-RELATED"/>
    <property type="match status" value="1"/>
</dbReference>
<reference evidence="6 7" key="1">
    <citation type="submission" date="2022-06" db="EMBL/GenBank/DDBJ databases">
        <title>Haloarcula sp. a new haloarchaeum isolate from saline soil.</title>
        <authorList>
            <person name="Strakova D."/>
            <person name="Galisteo C."/>
            <person name="Sanchez-Porro C."/>
            <person name="Ventosa A."/>
        </authorList>
    </citation>
    <scope>NUCLEOTIDE SEQUENCE [LARGE SCALE GENOMIC DNA]</scope>
    <source>
        <strain evidence="6 7">S1CR25-12</strain>
    </source>
</reference>
<keyword evidence="3" id="KW-0949">S-adenosyl-L-methionine</keyword>
<dbReference type="PIRSF" id="PIRSF005739">
    <property type="entry name" value="O-mtase"/>
    <property type="match status" value="1"/>
</dbReference>
<dbReference type="Gene3D" id="3.40.50.150">
    <property type="entry name" value="Vaccinia Virus protein VP39"/>
    <property type="match status" value="1"/>
</dbReference>
<evidence type="ECO:0000259" key="5">
    <source>
        <dbReference type="Pfam" id="PF08100"/>
    </source>
</evidence>
<evidence type="ECO:0000256" key="2">
    <source>
        <dbReference type="ARBA" id="ARBA00022679"/>
    </source>
</evidence>
<dbReference type="InterPro" id="IPR036388">
    <property type="entry name" value="WH-like_DNA-bd_sf"/>
</dbReference>
<organism evidence="6 7">
    <name type="scientific">Haloarcula saliterrae</name>
    <dbReference type="NCBI Taxonomy" id="2950534"/>
    <lineage>
        <taxon>Archaea</taxon>
        <taxon>Methanobacteriati</taxon>
        <taxon>Methanobacteriota</taxon>
        <taxon>Stenosarchaea group</taxon>
        <taxon>Halobacteria</taxon>
        <taxon>Halobacteriales</taxon>
        <taxon>Haloarculaceae</taxon>
        <taxon>Haloarcula</taxon>
    </lineage>
</organism>
<dbReference type="InterPro" id="IPR012967">
    <property type="entry name" value="COMT_dimerisation"/>
</dbReference>
<dbReference type="InterPro" id="IPR001077">
    <property type="entry name" value="COMT_C"/>
</dbReference>
<keyword evidence="1" id="KW-0489">Methyltransferase</keyword>